<accession>A0A2K3DI06</accession>
<protein>
    <submittedName>
        <fullName evidence="4">Uncharacterized protein</fullName>
    </submittedName>
</protein>
<keyword evidence="5" id="KW-1185">Reference proteome</keyword>
<dbReference type="SUPFAM" id="SSF51735">
    <property type="entry name" value="NAD(P)-binding Rossmann-fold domains"/>
    <property type="match status" value="1"/>
</dbReference>
<feature type="compositionally biased region" description="Low complexity" evidence="3">
    <location>
        <begin position="15"/>
        <end position="27"/>
    </location>
</feature>
<proteinExistence type="inferred from homology"/>
<dbReference type="PRINTS" id="PR00081">
    <property type="entry name" value="GDHRDH"/>
</dbReference>
<feature type="region of interest" description="Disordered" evidence="3">
    <location>
        <begin position="440"/>
        <end position="466"/>
    </location>
</feature>
<dbReference type="STRING" id="3055.A0A2K3DI06"/>
<dbReference type="AlphaFoldDB" id="A0A2K3DI06"/>
<evidence type="ECO:0000313" key="4">
    <source>
        <dbReference type="EMBL" id="PNW80161.1"/>
    </source>
</evidence>
<dbReference type="Proteomes" id="UP000006906">
    <property type="component" value="Chromosome 8"/>
</dbReference>
<dbReference type="ExpressionAtlas" id="A0A2K3DI06">
    <property type="expression patterns" value="baseline"/>
</dbReference>
<dbReference type="PANTHER" id="PTHR24320:SF148">
    <property type="entry name" value="NAD(P)-BINDING ROSSMANN-FOLD SUPERFAMILY PROTEIN"/>
    <property type="match status" value="1"/>
</dbReference>
<dbReference type="PANTHER" id="PTHR24320">
    <property type="entry name" value="RETINOL DEHYDROGENASE"/>
    <property type="match status" value="1"/>
</dbReference>
<dbReference type="InterPro" id="IPR036291">
    <property type="entry name" value="NAD(P)-bd_dom_sf"/>
</dbReference>
<organism evidence="4 5">
    <name type="scientific">Chlamydomonas reinhardtii</name>
    <name type="common">Chlamydomonas smithii</name>
    <dbReference type="NCBI Taxonomy" id="3055"/>
    <lineage>
        <taxon>Eukaryota</taxon>
        <taxon>Viridiplantae</taxon>
        <taxon>Chlorophyta</taxon>
        <taxon>core chlorophytes</taxon>
        <taxon>Chlorophyceae</taxon>
        <taxon>CS clade</taxon>
        <taxon>Chlamydomonadales</taxon>
        <taxon>Chlamydomonadaceae</taxon>
        <taxon>Chlamydomonas</taxon>
    </lineage>
</organism>
<sequence>MASAASPPASFNLPASGTTTTTTTGSSTGTAYTALGSSIADLTQWLLSLPAGVARALLSPGSGEGLLGLLPGWARQLLPGWDPDRDMTDMFGKVVMITGANSGIGFQATRLLARNNAHVVMVVRDEDKGRKAAEDIKRDIPHAKLTLMQADMASLSSVKRLAEEFTATGSPLHVLVNNAGGMAPGPFAVTADGFETTLATHYYAPLYLTLLLLPRLRASAPSRVVNVASFGEAFGRVHWDDLRLWDVQQQRHRSSVRPQLFEDASTRGLSAKRGVDLRTSGLPAYAASKLYLLMASRDLNRRLRGTGVDVFPVHPGLVSTPGEAKSDKSYPVSVLAFVGSRLHGQSELRGALAPLFAATEPRLQGRGGTYIGPNSFGLQLFGWGGSNTVARSPVNWAARDAAECRRLYDQTRAVLDSATVAAGLGAVPVTHFVDAQQQAAAKALAPEGGGQHPKHQPPPGSAMPLL</sequence>
<dbReference type="InterPro" id="IPR002347">
    <property type="entry name" value="SDR_fam"/>
</dbReference>
<dbReference type="KEGG" id="cre:CHLRE_08g380550v5"/>
<feature type="region of interest" description="Disordered" evidence="3">
    <location>
        <begin position="1"/>
        <end position="27"/>
    </location>
</feature>
<keyword evidence="2" id="KW-0560">Oxidoreductase</keyword>
<dbReference type="Pfam" id="PF00106">
    <property type="entry name" value="adh_short"/>
    <property type="match status" value="1"/>
</dbReference>
<dbReference type="OrthoDB" id="191139at2759"/>
<reference evidence="4 5" key="1">
    <citation type="journal article" date="2007" name="Science">
        <title>The Chlamydomonas genome reveals the evolution of key animal and plant functions.</title>
        <authorList>
            <person name="Merchant S.S."/>
            <person name="Prochnik S.E."/>
            <person name="Vallon O."/>
            <person name="Harris E.H."/>
            <person name="Karpowicz S.J."/>
            <person name="Witman G.B."/>
            <person name="Terry A."/>
            <person name="Salamov A."/>
            <person name="Fritz-Laylin L.K."/>
            <person name="Marechal-Drouard L."/>
            <person name="Marshall W.F."/>
            <person name="Qu L.H."/>
            <person name="Nelson D.R."/>
            <person name="Sanderfoot A.A."/>
            <person name="Spalding M.H."/>
            <person name="Kapitonov V.V."/>
            <person name="Ren Q."/>
            <person name="Ferris P."/>
            <person name="Lindquist E."/>
            <person name="Shapiro H."/>
            <person name="Lucas S.M."/>
            <person name="Grimwood J."/>
            <person name="Schmutz J."/>
            <person name="Cardol P."/>
            <person name="Cerutti H."/>
            <person name="Chanfreau G."/>
            <person name="Chen C.L."/>
            <person name="Cognat V."/>
            <person name="Croft M.T."/>
            <person name="Dent R."/>
            <person name="Dutcher S."/>
            <person name="Fernandez E."/>
            <person name="Fukuzawa H."/>
            <person name="Gonzalez-Ballester D."/>
            <person name="Gonzalez-Halphen D."/>
            <person name="Hallmann A."/>
            <person name="Hanikenne M."/>
            <person name="Hippler M."/>
            <person name="Inwood W."/>
            <person name="Jabbari K."/>
            <person name="Kalanon M."/>
            <person name="Kuras R."/>
            <person name="Lefebvre P.A."/>
            <person name="Lemaire S.D."/>
            <person name="Lobanov A.V."/>
            <person name="Lohr M."/>
            <person name="Manuell A."/>
            <person name="Meier I."/>
            <person name="Mets L."/>
            <person name="Mittag M."/>
            <person name="Mittelmeier T."/>
            <person name="Moroney J.V."/>
            <person name="Moseley J."/>
            <person name="Napoli C."/>
            <person name="Nedelcu A.M."/>
            <person name="Niyogi K."/>
            <person name="Novoselov S.V."/>
            <person name="Paulsen I.T."/>
            <person name="Pazour G."/>
            <person name="Purton S."/>
            <person name="Ral J.P."/>
            <person name="Riano-Pachon D.M."/>
            <person name="Riekhof W."/>
            <person name="Rymarquis L."/>
            <person name="Schroda M."/>
            <person name="Stern D."/>
            <person name="Umen J."/>
            <person name="Willows R."/>
            <person name="Wilson N."/>
            <person name="Zimmer S.L."/>
            <person name="Allmer J."/>
            <person name="Balk J."/>
            <person name="Bisova K."/>
            <person name="Chen C.J."/>
            <person name="Elias M."/>
            <person name="Gendler K."/>
            <person name="Hauser C."/>
            <person name="Lamb M.R."/>
            <person name="Ledford H."/>
            <person name="Long J.C."/>
            <person name="Minagawa J."/>
            <person name="Page M.D."/>
            <person name="Pan J."/>
            <person name="Pootakham W."/>
            <person name="Roje S."/>
            <person name="Rose A."/>
            <person name="Stahlberg E."/>
            <person name="Terauchi A.M."/>
            <person name="Yang P."/>
            <person name="Ball S."/>
            <person name="Bowler C."/>
            <person name="Dieckmann C.L."/>
            <person name="Gladyshev V.N."/>
            <person name="Green P."/>
            <person name="Jorgensen R."/>
            <person name="Mayfield S."/>
            <person name="Mueller-Roeber B."/>
            <person name="Rajamani S."/>
            <person name="Sayre R.T."/>
            <person name="Brokstein P."/>
            <person name="Dubchak I."/>
            <person name="Goodstein D."/>
            <person name="Hornick L."/>
            <person name="Huang Y.W."/>
            <person name="Jhaveri J."/>
            <person name="Luo Y."/>
            <person name="Martinez D."/>
            <person name="Ngau W.C."/>
            <person name="Otillar B."/>
            <person name="Poliakov A."/>
            <person name="Porter A."/>
            <person name="Szajkowski L."/>
            <person name="Werner G."/>
            <person name="Zhou K."/>
            <person name="Grigoriev I.V."/>
            <person name="Rokhsar D.S."/>
            <person name="Grossman A.R."/>
        </authorList>
    </citation>
    <scope>NUCLEOTIDE SEQUENCE [LARGE SCALE GENOMIC DNA]</scope>
    <source>
        <strain evidence="5">CC-503</strain>
    </source>
</reference>
<dbReference type="Gene3D" id="3.40.50.720">
    <property type="entry name" value="NAD(P)-binding Rossmann-like Domain"/>
    <property type="match status" value="1"/>
</dbReference>
<evidence type="ECO:0000313" key="5">
    <source>
        <dbReference type="Proteomes" id="UP000006906"/>
    </source>
</evidence>
<dbReference type="RefSeq" id="XP_042922255.1">
    <property type="nucleotide sequence ID" value="XM_043065254.1"/>
</dbReference>
<comment type="similarity">
    <text evidence="1">Belongs to the short-chain dehydrogenases/reductases (SDR) family.</text>
</comment>
<evidence type="ECO:0000256" key="1">
    <source>
        <dbReference type="ARBA" id="ARBA00006484"/>
    </source>
</evidence>
<dbReference type="InParanoid" id="A0A2K3DI06"/>
<name>A0A2K3DI06_CHLRE</name>
<dbReference type="GO" id="GO:0016491">
    <property type="term" value="F:oxidoreductase activity"/>
    <property type="evidence" value="ECO:0007669"/>
    <property type="project" value="UniProtKB-KW"/>
</dbReference>
<dbReference type="EMBL" id="CM008969">
    <property type="protein sequence ID" value="PNW80161.1"/>
    <property type="molecule type" value="Genomic_DNA"/>
</dbReference>
<gene>
    <name evidence="4" type="ORF">CHLRE_08g380550v5</name>
</gene>
<dbReference type="Gramene" id="PNW80161">
    <property type="protein sequence ID" value="PNW80161"/>
    <property type="gene ID" value="CHLRE_08g380550v5"/>
</dbReference>
<evidence type="ECO:0000256" key="3">
    <source>
        <dbReference type="SAM" id="MobiDB-lite"/>
    </source>
</evidence>
<dbReference type="GeneID" id="5719870"/>
<feature type="compositionally biased region" description="Pro residues" evidence="3">
    <location>
        <begin position="456"/>
        <end position="466"/>
    </location>
</feature>
<evidence type="ECO:0000256" key="2">
    <source>
        <dbReference type="ARBA" id="ARBA00023002"/>
    </source>
</evidence>